<dbReference type="Proteomes" id="UP000324222">
    <property type="component" value="Unassembled WGS sequence"/>
</dbReference>
<evidence type="ECO:0000313" key="2">
    <source>
        <dbReference type="Proteomes" id="UP000324222"/>
    </source>
</evidence>
<reference evidence="1 2" key="1">
    <citation type="submission" date="2019-05" db="EMBL/GenBank/DDBJ databases">
        <title>Another draft genome of Portunus trituberculatus and its Hox gene families provides insights of decapod evolution.</title>
        <authorList>
            <person name="Jeong J.-H."/>
            <person name="Song I."/>
            <person name="Kim S."/>
            <person name="Choi T."/>
            <person name="Kim D."/>
            <person name="Ryu S."/>
            <person name="Kim W."/>
        </authorList>
    </citation>
    <scope>NUCLEOTIDE SEQUENCE [LARGE SCALE GENOMIC DNA]</scope>
    <source>
        <tissue evidence="1">Muscle</tissue>
    </source>
</reference>
<evidence type="ECO:0000313" key="1">
    <source>
        <dbReference type="EMBL" id="MPC44799.1"/>
    </source>
</evidence>
<protein>
    <submittedName>
        <fullName evidence="1">Uncharacterized protein</fullName>
    </submittedName>
</protein>
<dbReference type="AlphaFoldDB" id="A0A5B7FI17"/>
<organism evidence="1 2">
    <name type="scientific">Portunus trituberculatus</name>
    <name type="common">Swimming crab</name>
    <name type="synonym">Neptunus trituberculatus</name>
    <dbReference type="NCBI Taxonomy" id="210409"/>
    <lineage>
        <taxon>Eukaryota</taxon>
        <taxon>Metazoa</taxon>
        <taxon>Ecdysozoa</taxon>
        <taxon>Arthropoda</taxon>
        <taxon>Crustacea</taxon>
        <taxon>Multicrustacea</taxon>
        <taxon>Malacostraca</taxon>
        <taxon>Eumalacostraca</taxon>
        <taxon>Eucarida</taxon>
        <taxon>Decapoda</taxon>
        <taxon>Pleocyemata</taxon>
        <taxon>Brachyura</taxon>
        <taxon>Eubrachyura</taxon>
        <taxon>Portunoidea</taxon>
        <taxon>Portunidae</taxon>
        <taxon>Portuninae</taxon>
        <taxon>Portunus</taxon>
    </lineage>
</organism>
<accession>A0A5B7FI17</accession>
<proteinExistence type="predicted"/>
<sequence>MLNTCRKKVCSRRKQSFLTTRPLGSGLNLFTPRTNVGGTFPFIPAAAVSTNLLSKSEVPSPNRRSDVVHESVELHHRCVMPDGEASFLRVADFEFTI</sequence>
<dbReference type="EMBL" id="VSRR010006443">
    <property type="protein sequence ID" value="MPC44799.1"/>
    <property type="molecule type" value="Genomic_DNA"/>
</dbReference>
<comment type="caution">
    <text evidence="1">The sequence shown here is derived from an EMBL/GenBank/DDBJ whole genome shotgun (WGS) entry which is preliminary data.</text>
</comment>
<gene>
    <name evidence="1" type="ORF">E2C01_038479</name>
</gene>
<name>A0A5B7FI17_PORTR</name>
<keyword evidence="2" id="KW-1185">Reference proteome</keyword>